<dbReference type="EMBL" id="QDKP01000066">
    <property type="protein sequence ID" value="PVM71456.1"/>
    <property type="molecule type" value="Genomic_DNA"/>
</dbReference>
<protein>
    <submittedName>
        <fullName evidence="2">Post-segregation antitoxin CcdA</fullName>
    </submittedName>
</protein>
<dbReference type="Pfam" id="PF07362">
    <property type="entry name" value="CcdA"/>
    <property type="match status" value="1"/>
</dbReference>
<evidence type="ECO:0000256" key="1">
    <source>
        <dbReference type="ARBA" id="ARBA00022649"/>
    </source>
</evidence>
<dbReference type="Proteomes" id="UP000244913">
    <property type="component" value="Unassembled WGS sequence"/>
</dbReference>
<dbReference type="AlphaFoldDB" id="A0A2T9IWX7"/>
<dbReference type="RefSeq" id="WP_116570132.1">
    <property type="nucleotide sequence ID" value="NZ_QDKP01000066.1"/>
</dbReference>
<proteinExistence type="predicted"/>
<reference evidence="2 3" key="1">
    <citation type="submission" date="2018-04" db="EMBL/GenBank/DDBJ databases">
        <title>The genome sequence of Caulobacter sp. 736.</title>
        <authorList>
            <person name="Gao J."/>
            <person name="Sun J."/>
        </authorList>
    </citation>
    <scope>NUCLEOTIDE SEQUENCE [LARGE SCALE GENOMIC DNA]</scope>
    <source>
        <strain evidence="2 3">736</strain>
    </source>
</reference>
<dbReference type="InterPro" id="IPR009956">
    <property type="entry name" value="Post-segregation_anti-tox_CcdA"/>
</dbReference>
<name>A0A2T9IWX7_9CAUL</name>
<keyword evidence="1" id="KW-1277">Toxin-antitoxin system</keyword>
<organism evidence="2 3">
    <name type="scientific">Caulobacter radicis</name>
    <dbReference type="NCBI Taxonomy" id="2172650"/>
    <lineage>
        <taxon>Bacteria</taxon>
        <taxon>Pseudomonadati</taxon>
        <taxon>Pseudomonadota</taxon>
        <taxon>Alphaproteobacteria</taxon>
        <taxon>Caulobacterales</taxon>
        <taxon>Caulobacteraceae</taxon>
        <taxon>Caulobacter</taxon>
    </lineage>
</organism>
<evidence type="ECO:0000313" key="2">
    <source>
        <dbReference type="EMBL" id="PVM71456.1"/>
    </source>
</evidence>
<evidence type="ECO:0000313" key="3">
    <source>
        <dbReference type="Proteomes" id="UP000244913"/>
    </source>
</evidence>
<sequence length="84" mass="9385">MGKPELDITPQGGIDPELLAQAQRLGISIAGMSETQLRLHLQKVDPAGAEERARRWAEENAEAIKAHNAFVEEHGPFGAEWRRW</sequence>
<keyword evidence="3" id="KW-1185">Reference proteome</keyword>
<accession>A0A2T9IWX7</accession>
<comment type="caution">
    <text evidence="2">The sequence shown here is derived from an EMBL/GenBank/DDBJ whole genome shotgun (WGS) entry which is preliminary data.</text>
</comment>
<gene>
    <name evidence="2" type="ORF">DDF65_24860</name>
</gene>